<gene>
    <name evidence="11" type="ORF">X805_40660</name>
</gene>
<evidence type="ECO:0000256" key="2">
    <source>
        <dbReference type="ARBA" id="ARBA00022448"/>
    </source>
</evidence>
<evidence type="ECO:0000256" key="4">
    <source>
        <dbReference type="ARBA" id="ARBA00022519"/>
    </source>
</evidence>
<comment type="caution">
    <text evidence="11">The sequence shown here is derived from an EMBL/GenBank/DDBJ whole genome shotgun (WGS) entry which is preliminary data.</text>
</comment>
<dbReference type="PANTHER" id="PTHR35011">
    <property type="entry name" value="2,3-DIKETO-L-GULONATE TRAP TRANSPORTER SMALL PERMEASE PROTEIN YIAM"/>
    <property type="match status" value="1"/>
</dbReference>
<sequence length="169" mass="18267">MGLLLAAMVVLVFGNVVLRYVFNSGITISEELSRWLFVWMTFLGAVVALKDNGHLGTDMLVGQLGRSGKIVCLVIAQLAMLFVTWLLLSGAWAQVQINREVEAPVSGLSVGWFYLSGVVFAVLSGLILVGQLLRTLSGRLSDDELVLVQESEDLAQLEAAHKDAAAARH</sequence>
<dbReference type="PATRIC" id="fig|1286631.3.peg.3956"/>
<keyword evidence="5 9" id="KW-0812">Transmembrane</keyword>
<protein>
    <recommendedName>
        <fullName evidence="9">TRAP transporter small permease protein</fullName>
    </recommendedName>
</protein>
<dbReference type="GO" id="GO:0015740">
    <property type="term" value="P:C4-dicarboxylate transport"/>
    <property type="evidence" value="ECO:0007669"/>
    <property type="project" value="TreeGrafter"/>
</dbReference>
<dbReference type="GO" id="GO:0022857">
    <property type="term" value="F:transmembrane transporter activity"/>
    <property type="evidence" value="ECO:0007669"/>
    <property type="project" value="UniProtKB-UniRule"/>
</dbReference>
<keyword evidence="12" id="KW-1185">Reference proteome</keyword>
<evidence type="ECO:0000256" key="3">
    <source>
        <dbReference type="ARBA" id="ARBA00022475"/>
    </source>
</evidence>
<name>A0A059KGI3_9BURK</name>
<feature type="transmembrane region" description="Helical" evidence="9">
    <location>
        <begin position="112"/>
        <end position="133"/>
    </location>
</feature>
<dbReference type="GO" id="GO:0005886">
    <property type="term" value="C:plasma membrane"/>
    <property type="evidence" value="ECO:0007669"/>
    <property type="project" value="UniProtKB-SubCell"/>
</dbReference>
<dbReference type="STRING" id="34103.SAMN05421778_1282"/>
<comment type="subcellular location">
    <subcellularLocation>
        <location evidence="1 9">Cell inner membrane</location>
        <topology evidence="1 9">Multi-pass membrane protein</topology>
    </subcellularLocation>
</comment>
<dbReference type="InterPro" id="IPR055348">
    <property type="entry name" value="DctQ"/>
</dbReference>
<keyword evidence="2 9" id="KW-0813">Transport</keyword>
<keyword evidence="6 9" id="KW-1133">Transmembrane helix</keyword>
<comment type="function">
    <text evidence="9">Part of the tripartite ATP-independent periplasmic (TRAP) transport system.</text>
</comment>
<organism evidence="11 12">
    <name type="scientific">Sphaerotilus natans subsp. natans DSM 6575</name>
    <dbReference type="NCBI Taxonomy" id="1286631"/>
    <lineage>
        <taxon>Bacteria</taxon>
        <taxon>Pseudomonadati</taxon>
        <taxon>Pseudomonadota</taxon>
        <taxon>Betaproteobacteria</taxon>
        <taxon>Burkholderiales</taxon>
        <taxon>Sphaerotilaceae</taxon>
        <taxon>Sphaerotilus</taxon>
    </lineage>
</organism>
<feature type="transmembrane region" description="Helical" evidence="9">
    <location>
        <begin position="70"/>
        <end position="92"/>
    </location>
</feature>
<evidence type="ECO:0000256" key="8">
    <source>
        <dbReference type="ARBA" id="ARBA00038436"/>
    </source>
</evidence>
<keyword evidence="7 9" id="KW-0472">Membrane</keyword>
<feature type="transmembrane region" description="Helical" evidence="9">
    <location>
        <begin position="35"/>
        <end position="50"/>
    </location>
</feature>
<comment type="similarity">
    <text evidence="8 9">Belongs to the TRAP transporter small permease family.</text>
</comment>
<dbReference type="InterPro" id="IPR007387">
    <property type="entry name" value="TRAP_DctQ"/>
</dbReference>
<reference evidence="11 12" key="1">
    <citation type="journal article" date="2014" name="FEMS Microbiol. Ecol.">
        <title>Sphaerotilus natans encrusted with nanoball-shaped Fe(III) oxide minerals formed by nitrate-reducing mixotrophic Fe(II) oxidation.</title>
        <authorList>
            <person name="Park S."/>
            <person name="Kim D.H."/>
            <person name="Lee J.H."/>
            <person name="Hur H.G."/>
        </authorList>
    </citation>
    <scope>NUCLEOTIDE SEQUENCE [LARGE SCALE GENOMIC DNA]</scope>
    <source>
        <strain evidence="11 12">DSM 6575</strain>
    </source>
</reference>
<keyword evidence="4 9" id="KW-0997">Cell inner membrane</keyword>
<keyword evidence="3" id="KW-1003">Cell membrane</keyword>
<evidence type="ECO:0000256" key="1">
    <source>
        <dbReference type="ARBA" id="ARBA00004429"/>
    </source>
</evidence>
<dbReference type="Pfam" id="PF04290">
    <property type="entry name" value="DctQ"/>
    <property type="match status" value="1"/>
</dbReference>
<dbReference type="PANTHER" id="PTHR35011:SF2">
    <property type="entry name" value="2,3-DIKETO-L-GULONATE TRAP TRANSPORTER SMALL PERMEASE PROTEIN YIAM"/>
    <property type="match status" value="1"/>
</dbReference>
<accession>A0A059KGI3</accession>
<proteinExistence type="inferred from homology"/>
<comment type="subunit">
    <text evidence="9">The complex comprises the extracytoplasmic solute receptor protein and the two transmembrane proteins.</text>
</comment>
<feature type="domain" description="Tripartite ATP-independent periplasmic transporters DctQ component" evidence="10">
    <location>
        <begin position="8"/>
        <end position="136"/>
    </location>
</feature>
<dbReference type="Proteomes" id="UP000026714">
    <property type="component" value="Unassembled WGS sequence"/>
</dbReference>
<evidence type="ECO:0000313" key="11">
    <source>
        <dbReference type="EMBL" id="KDB50344.1"/>
    </source>
</evidence>
<comment type="caution">
    <text evidence="9">Lacks conserved residue(s) required for the propagation of feature annotation.</text>
</comment>
<dbReference type="EMBL" id="AZRA01000153">
    <property type="protein sequence ID" value="KDB50344.1"/>
    <property type="molecule type" value="Genomic_DNA"/>
</dbReference>
<evidence type="ECO:0000256" key="7">
    <source>
        <dbReference type="ARBA" id="ARBA00023136"/>
    </source>
</evidence>
<evidence type="ECO:0000313" key="12">
    <source>
        <dbReference type="Proteomes" id="UP000026714"/>
    </source>
</evidence>
<evidence type="ECO:0000256" key="5">
    <source>
        <dbReference type="ARBA" id="ARBA00022692"/>
    </source>
</evidence>
<dbReference type="AlphaFoldDB" id="A0A059KGI3"/>
<evidence type="ECO:0000256" key="6">
    <source>
        <dbReference type="ARBA" id="ARBA00022989"/>
    </source>
</evidence>
<dbReference type="eggNOG" id="COG3090">
    <property type="taxonomic scope" value="Bacteria"/>
</dbReference>
<evidence type="ECO:0000256" key="9">
    <source>
        <dbReference type="RuleBase" id="RU369079"/>
    </source>
</evidence>
<evidence type="ECO:0000259" key="10">
    <source>
        <dbReference type="Pfam" id="PF04290"/>
    </source>
</evidence>